<dbReference type="EMBL" id="BJCD01000056">
    <property type="protein sequence ID" value="GDZ95342.1"/>
    <property type="molecule type" value="Genomic_DNA"/>
</dbReference>
<dbReference type="RefSeq" id="WP_026786323.1">
    <property type="nucleotide sequence ID" value="NZ_BJCD01000056.1"/>
</dbReference>
<evidence type="ECO:0000313" key="1">
    <source>
        <dbReference type="EMBL" id="GDZ95342.1"/>
    </source>
</evidence>
<organism evidence="1 2">
    <name type="scientific">Planktothrix agardhii CCAP 1459/11A</name>
    <dbReference type="NCBI Taxonomy" id="282420"/>
    <lineage>
        <taxon>Bacteria</taxon>
        <taxon>Bacillati</taxon>
        <taxon>Cyanobacteriota</taxon>
        <taxon>Cyanophyceae</taxon>
        <taxon>Oscillatoriophycideae</taxon>
        <taxon>Oscillatoriales</taxon>
        <taxon>Microcoleaceae</taxon>
        <taxon>Planktothrix</taxon>
    </lineage>
</organism>
<dbReference type="Proteomes" id="UP000299794">
    <property type="component" value="Unassembled WGS sequence"/>
</dbReference>
<protein>
    <submittedName>
        <fullName evidence="1">Uncharacterized protein</fullName>
    </submittedName>
</protein>
<gene>
    <name evidence="1" type="ORF">PA905_36390</name>
</gene>
<accession>A0A4P5ZPQ8</accession>
<proteinExistence type="predicted"/>
<name>A0A4P5ZPQ8_PLAAG</name>
<reference evidence="2" key="1">
    <citation type="submission" date="2019-02" db="EMBL/GenBank/DDBJ databases">
        <title>Draft genome sequence of Planktothrix agardhii NIES-905.</title>
        <authorList>
            <person name="Yamaguchi H."/>
            <person name="Suzuki S."/>
            <person name="Kawachi M."/>
        </authorList>
    </citation>
    <scope>NUCLEOTIDE SEQUENCE [LARGE SCALE GENOMIC DNA]</scope>
    <source>
        <strain evidence="2">CCAP 1459/11A</strain>
    </source>
</reference>
<dbReference type="AlphaFoldDB" id="A0A4P5ZPQ8"/>
<sequence>MNANLEYANLRGSDDLIFREGVDWRAFIYSFKKVQVENSETELTIQRIENKGDGVFIVRVQVPPEADKTKIHQNFTQTYQETLQTLETEY</sequence>
<evidence type="ECO:0000313" key="2">
    <source>
        <dbReference type="Proteomes" id="UP000299794"/>
    </source>
</evidence>
<comment type="caution">
    <text evidence="1">The sequence shown here is derived from an EMBL/GenBank/DDBJ whole genome shotgun (WGS) entry which is preliminary data.</text>
</comment>